<evidence type="ECO:0000313" key="2">
    <source>
        <dbReference type="EnsemblPlants" id="Pp3c22_14070V3.1"/>
    </source>
</evidence>
<name>A0A2K1INF8_PHYPA</name>
<organism evidence="1">
    <name type="scientific">Physcomitrium patens</name>
    <name type="common">Spreading-leaved earth moss</name>
    <name type="synonym">Physcomitrella patens</name>
    <dbReference type="NCBI Taxonomy" id="3218"/>
    <lineage>
        <taxon>Eukaryota</taxon>
        <taxon>Viridiplantae</taxon>
        <taxon>Streptophyta</taxon>
        <taxon>Embryophyta</taxon>
        <taxon>Bryophyta</taxon>
        <taxon>Bryophytina</taxon>
        <taxon>Bryopsida</taxon>
        <taxon>Funariidae</taxon>
        <taxon>Funariales</taxon>
        <taxon>Funariaceae</taxon>
        <taxon>Physcomitrium</taxon>
    </lineage>
</organism>
<evidence type="ECO:0000313" key="3">
    <source>
        <dbReference type="Proteomes" id="UP000006727"/>
    </source>
</evidence>
<keyword evidence="3" id="KW-1185">Reference proteome</keyword>
<dbReference type="EnsemblPlants" id="Pp3c22_14070V3.1">
    <property type="protein sequence ID" value="Pp3c22_14070V3.1"/>
    <property type="gene ID" value="Pp3c22_14070"/>
</dbReference>
<evidence type="ECO:0000313" key="1">
    <source>
        <dbReference type="EMBL" id="PNR30811.1"/>
    </source>
</evidence>
<dbReference type="AlphaFoldDB" id="A0A2K1INF8"/>
<protein>
    <submittedName>
        <fullName evidence="1 2">Uncharacterized protein</fullName>
    </submittedName>
</protein>
<dbReference type="Gramene" id="Pp3c22_14070V3.1">
    <property type="protein sequence ID" value="Pp3c22_14070V3.1"/>
    <property type="gene ID" value="Pp3c22_14070"/>
</dbReference>
<reference evidence="2" key="3">
    <citation type="submission" date="2020-12" db="UniProtKB">
        <authorList>
            <consortium name="EnsemblPlants"/>
        </authorList>
    </citation>
    <scope>IDENTIFICATION</scope>
</reference>
<reference evidence="1 3" key="1">
    <citation type="journal article" date="2008" name="Science">
        <title>The Physcomitrella genome reveals evolutionary insights into the conquest of land by plants.</title>
        <authorList>
            <person name="Rensing S."/>
            <person name="Lang D."/>
            <person name="Zimmer A."/>
            <person name="Terry A."/>
            <person name="Salamov A."/>
            <person name="Shapiro H."/>
            <person name="Nishiyama T."/>
            <person name="Perroud P.-F."/>
            <person name="Lindquist E."/>
            <person name="Kamisugi Y."/>
            <person name="Tanahashi T."/>
            <person name="Sakakibara K."/>
            <person name="Fujita T."/>
            <person name="Oishi K."/>
            <person name="Shin-I T."/>
            <person name="Kuroki Y."/>
            <person name="Toyoda A."/>
            <person name="Suzuki Y."/>
            <person name="Hashimoto A."/>
            <person name="Yamaguchi K."/>
            <person name="Sugano A."/>
            <person name="Kohara Y."/>
            <person name="Fujiyama A."/>
            <person name="Anterola A."/>
            <person name="Aoki S."/>
            <person name="Ashton N."/>
            <person name="Barbazuk W.B."/>
            <person name="Barker E."/>
            <person name="Bennetzen J."/>
            <person name="Bezanilla M."/>
            <person name="Blankenship R."/>
            <person name="Cho S.H."/>
            <person name="Dutcher S."/>
            <person name="Estelle M."/>
            <person name="Fawcett J.A."/>
            <person name="Gundlach H."/>
            <person name="Hanada K."/>
            <person name="Heyl A."/>
            <person name="Hicks K.A."/>
            <person name="Hugh J."/>
            <person name="Lohr M."/>
            <person name="Mayer K."/>
            <person name="Melkozernov A."/>
            <person name="Murata T."/>
            <person name="Nelson D."/>
            <person name="Pils B."/>
            <person name="Prigge M."/>
            <person name="Reiss B."/>
            <person name="Renner T."/>
            <person name="Rombauts S."/>
            <person name="Rushton P."/>
            <person name="Sanderfoot A."/>
            <person name="Schween G."/>
            <person name="Shiu S.-H."/>
            <person name="Stueber K."/>
            <person name="Theodoulou F.L."/>
            <person name="Tu H."/>
            <person name="Van de Peer Y."/>
            <person name="Verrier P.J."/>
            <person name="Waters E."/>
            <person name="Wood A."/>
            <person name="Yang L."/>
            <person name="Cove D."/>
            <person name="Cuming A."/>
            <person name="Hasebe M."/>
            <person name="Lucas S."/>
            <person name="Mishler D.B."/>
            <person name="Reski R."/>
            <person name="Grigoriev I."/>
            <person name="Quatrano R.S."/>
            <person name="Boore J.L."/>
        </authorList>
    </citation>
    <scope>NUCLEOTIDE SEQUENCE [LARGE SCALE GENOMIC DNA]</scope>
    <source>
        <strain evidence="2 3">cv. Gransden 2004</strain>
    </source>
</reference>
<dbReference type="Proteomes" id="UP000006727">
    <property type="component" value="Chromosome 22"/>
</dbReference>
<gene>
    <name evidence="1" type="ORF">PHYPA_027127</name>
</gene>
<dbReference type="EMBL" id="ABEU02000022">
    <property type="protein sequence ID" value="PNR30811.1"/>
    <property type="molecule type" value="Genomic_DNA"/>
</dbReference>
<reference evidence="1 3" key="2">
    <citation type="journal article" date="2018" name="Plant J.">
        <title>The Physcomitrella patens chromosome-scale assembly reveals moss genome structure and evolution.</title>
        <authorList>
            <person name="Lang D."/>
            <person name="Ullrich K.K."/>
            <person name="Murat F."/>
            <person name="Fuchs J."/>
            <person name="Jenkins J."/>
            <person name="Haas F.B."/>
            <person name="Piednoel M."/>
            <person name="Gundlach H."/>
            <person name="Van Bel M."/>
            <person name="Meyberg R."/>
            <person name="Vives C."/>
            <person name="Morata J."/>
            <person name="Symeonidi A."/>
            <person name="Hiss M."/>
            <person name="Muchero W."/>
            <person name="Kamisugi Y."/>
            <person name="Saleh O."/>
            <person name="Blanc G."/>
            <person name="Decker E.L."/>
            <person name="van Gessel N."/>
            <person name="Grimwood J."/>
            <person name="Hayes R.D."/>
            <person name="Graham S.W."/>
            <person name="Gunter L.E."/>
            <person name="McDaniel S.F."/>
            <person name="Hoernstein S.N.W."/>
            <person name="Larsson A."/>
            <person name="Li F.W."/>
            <person name="Perroud P.F."/>
            <person name="Phillips J."/>
            <person name="Ranjan P."/>
            <person name="Rokshar D.S."/>
            <person name="Rothfels C.J."/>
            <person name="Schneider L."/>
            <person name="Shu S."/>
            <person name="Stevenson D.W."/>
            <person name="Thummler F."/>
            <person name="Tillich M."/>
            <person name="Villarreal Aguilar J.C."/>
            <person name="Widiez T."/>
            <person name="Wong G.K."/>
            <person name="Wymore A."/>
            <person name="Zhang Y."/>
            <person name="Zimmer A.D."/>
            <person name="Quatrano R.S."/>
            <person name="Mayer K.F.X."/>
            <person name="Goodstein D."/>
            <person name="Casacuberta J.M."/>
            <person name="Vandepoele K."/>
            <person name="Reski R."/>
            <person name="Cuming A.C."/>
            <person name="Tuskan G.A."/>
            <person name="Maumus F."/>
            <person name="Salse J."/>
            <person name="Schmutz J."/>
            <person name="Rensing S.A."/>
        </authorList>
    </citation>
    <scope>NUCLEOTIDE SEQUENCE [LARGE SCALE GENOMIC DNA]</scope>
    <source>
        <strain evidence="2 3">cv. Gransden 2004</strain>
    </source>
</reference>
<sequence length="49" mass="5682">MHVSFVTSKTRWSFLQFPRRNAAMNQVMGDCHKFTWVHCASRLSEGVPV</sequence>
<proteinExistence type="predicted"/>
<accession>A0A2K1INF8</accession>
<dbReference type="InParanoid" id="A0A2K1INF8"/>